<dbReference type="PANTHER" id="PTHR33988:SF2">
    <property type="entry name" value="ENDORIBONUCLEASE MAZF"/>
    <property type="match status" value="1"/>
</dbReference>
<organism evidence="1 2">
    <name type="scientific">Rugosibacter aromaticivorans</name>
    <dbReference type="NCBI Taxonomy" id="1565605"/>
    <lineage>
        <taxon>Bacteria</taxon>
        <taxon>Pseudomonadati</taxon>
        <taxon>Pseudomonadota</taxon>
        <taxon>Betaproteobacteria</taxon>
        <taxon>Nitrosomonadales</taxon>
        <taxon>Sterolibacteriaceae</taxon>
        <taxon>Rugosibacter</taxon>
    </lineage>
</organism>
<dbReference type="Pfam" id="PF02452">
    <property type="entry name" value="PemK_toxin"/>
    <property type="match status" value="1"/>
</dbReference>
<dbReference type="InterPro" id="IPR003477">
    <property type="entry name" value="PemK-like"/>
</dbReference>
<dbReference type="InterPro" id="IPR011067">
    <property type="entry name" value="Plasmid_toxin/cell-grow_inhib"/>
</dbReference>
<dbReference type="SUPFAM" id="SSF50118">
    <property type="entry name" value="Cell growth inhibitor/plasmid maintenance toxic component"/>
    <property type="match status" value="1"/>
</dbReference>
<keyword evidence="2" id="KW-1185">Reference proteome</keyword>
<evidence type="ECO:0000313" key="1">
    <source>
        <dbReference type="EMBL" id="AJP48555.1"/>
    </source>
</evidence>
<dbReference type="HOGENOM" id="CLU_121823_6_3_4"/>
<dbReference type="PANTHER" id="PTHR33988">
    <property type="entry name" value="ENDORIBONUCLEASE MAZF-RELATED"/>
    <property type="match status" value="1"/>
</dbReference>
<proteinExistence type="predicted"/>
<dbReference type="Gene3D" id="2.30.30.110">
    <property type="match status" value="1"/>
</dbReference>
<evidence type="ECO:0000313" key="2">
    <source>
        <dbReference type="Proteomes" id="UP000061603"/>
    </source>
</evidence>
<dbReference type="GO" id="GO:0006402">
    <property type="term" value="P:mRNA catabolic process"/>
    <property type="evidence" value="ECO:0007669"/>
    <property type="project" value="TreeGrafter"/>
</dbReference>
<sequence length="120" mass="13547">MRKPGVTFNAFDVVAVPFPFTDREASKRRPALVISNDRFNLNHDHMVLAMITTATKTVWPSDVVINHWQEAGLKVPCRVRLKLFTLDNHLILKTVGHLLPQDVQSVQAVLTEYLDVASTI</sequence>
<dbReference type="GO" id="GO:0003677">
    <property type="term" value="F:DNA binding"/>
    <property type="evidence" value="ECO:0007669"/>
    <property type="project" value="InterPro"/>
</dbReference>
<gene>
    <name evidence="1" type="ORF">PG1C_09075</name>
</gene>
<dbReference type="EMBL" id="CP010554">
    <property type="protein sequence ID" value="AJP48555.1"/>
    <property type="molecule type" value="Genomic_DNA"/>
</dbReference>
<protein>
    <submittedName>
        <fullName evidence="1">Uncharacterized protein</fullName>
    </submittedName>
</protein>
<dbReference type="STRING" id="1565605.PG1C_09075"/>
<reference evidence="1 2" key="1">
    <citation type="journal article" date="2015" name="Genome Announc.">
        <title>Complete Genome Sequence of a Novel Bacterium within the Family Rhodocyclaceae That Degrades Polycyclic Aromatic Hydrocarbons.</title>
        <authorList>
            <person name="Singleton D.R."/>
            <person name="Dickey A.N."/>
            <person name="Scholl E.H."/>
            <person name="Wright F.A."/>
            <person name="Aitken M.D."/>
        </authorList>
    </citation>
    <scope>NUCLEOTIDE SEQUENCE [LARGE SCALE GENOMIC DNA]</scope>
    <source>
        <strain evidence="2">PG1-Ca6</strain>
    </source>
</reference>
<dbReference type="GO" id="GO:0004521">
    <property type="term" value="F:RNA endonuclease activity"/>
    <property type="evidence" value="ECO:0007669"/>
    <property type="project" value="TreeGrafter"/>
</dbReference>
<name>A0A0C5J9C6_9PROT</name>
<accession>A0A0C5J9C6</accession>
<dbReference type="Proteomes" id="UP000061603">
    <property type="component" value="Chromosome"/>
</dbReference>
<dbReference type="GO" id="GO:0016075">
    <property type="term" value="P:rRNA catabolic process"/>
    <property type="evidence" value="ECO:0007669"/>
    <property type="project" value="TreeGrafter"/>
</dbReference>
<dbReference type="AlphaFoldDB" id="A0A0C5J9C6"/>
<dbReference type="KEGG" id="rbu:PG1C_09075"/>